<dbReference type="Pfam" id="PF13392">
    <property type="entry name" value="HNH_3"/>
    <property type="match status" value="1"/>
</dbReference>
<dbReference type="SUPFAM" id="SSF54060">
    <property type="entry name" value="His-Me finger endonucleases"/>
    <property type="match status" value="1"/>
</dbReference>
<dbReference type="InterPro" id="IPR010902">
    <property type="entry name" value="NUMOD4"/>
</dbReference>
<name>A0AAE7WH34_9CAUD</name>
<organism evidence="3 4">
    <name type="scientific">Enterococcus phage SSsP-1</name>
    <dbReference type="NCBI Taxonomy" id="2859527"/>
    <lineage>
        <taxon>Viruses</taxon>
        <taxon>Duplodnaviria</taxon>
        <taxon>Heunggongvirae</taxon>
        <taxon>Uroviricota</taxon>
        <taxon>Caudoviricetes</taxon>
        <taxon>Saphexavirus</taxon>
        <taxon>Saphexavirus SSsP1</taxon>
    </lineage>
</organism>
<keyword evidence="4" id="KW-1185">Reference proteome</keyword>
<dbReference type="EMBL" id="MZ333457">
    <property type="protein sequence ID" value="QYI86558.1"/>
    <property type="molecule type" value="Genomic_DNA"/>
</dbReference>
<dbReference type="GO" id="GO:0004519">
    <property type="term" value="F:endonuclease activity"/>
    <property type="evidence" value="ECO:0007669"/>
    <property type="project" value="UniProtKB-KW"/>
</dbReference>
<dbReference type="SUPFAM" id="SSF64496">
    <property type="entry name" value="DNA-binding domain of intron-encoded endonucleases"/>
    <property type="match status" value="1"/>
</dbReference>
<feature type="domain" description="NUMOD4" evidence="1">
    <location>
        <begin position="2"/>
        <end position="57"/>
    </location>
</feature>
<dbReference type="InterPro" id="IPR036388">
    <property type="entry name" value="WH-like_DNA-bd_sf"/>
</dbReference>
<evidence type="ECO:0000259" key="2">
    <source>
        <dbReference type="Pfam" id="PF13392"/>
    </source>
</evidence>
<dbReference type="Proteomes" id="UP000827296">
    <property type="component" value="Segment"/>
</dbReference>
<dbReference type="Gene3D" id="1.10.10.10">
    <property type="entry name" value="Winged helix-like DNA-binding domain superfamily/Winged helix DNA-binding domain"/>
    <property type="match status" value="1"/>
</dbReference>
<keyword evidence="3" id="KW-0255">Endonuclease</keyword>
<protein>
    <submittedName>
        <fullName evidence="3">HNH homing endonuclease</fullName>
    </submittedName>
</protein>
<feature type="domain" description="HNH nuclease" evidence="2">
    <location>
        <begin position="65"/>
        <end position="107"/>
    </location>
</feature>
<proteinExistence type="predicted"/>
<accession>A0AAE7WH34</accession>
<dbReference type="GO" id="GO:0016788">
    <property type="term" value="F:hydrolase activity, acting on ester bonds"/>
    <property type="evidence" value="ECO:0007669"/>
    <property type="project" value="InterPro"/>
</dbReference>
<evidence type="ECO:0000313" key="4">
    <source>
        <dbReference type="Proteomes" id="UP000827296"/>
    </source>
</evidence>
<dbReference type="Pfam" id="PF07463">
    <property type="entry name" value="NUMOD4"/>
    <property type="match status" value="1"/>
</dbReference>
<evidence type="ECO:0000313" key="3">
    <source>
        <dbReference type="EMBL" id="QYI86558.1"/>
    </source>
</evidence>
<evidence type="ECO:0000259" key="1">
    <source>
        <dbReference type="Pfam" id="PF07463"/>
    </source>
</evidence>
<keyword evidence="3" id="KW-0540">Nuclease</keyword>
<dbReference type="Gene3D" id="3.90.75.20">
    <property type="match status" value="1"/>
</dbReference>
<sequence>MEVWKDIGGFEGKYQVSSEGRIKSVDRILVKSDGKRMTIKGRILKQSSSRGYLRVSLGGDVTVDVHRIVAITFLGKPNENNVVNHLNEDKHDNRVSNLEWTTPLGNTRHGTGIARRVASRNYKEDMKVLRKPVEGISFDGKLIIHLDAAKESLVLGFDPSRVGKCCRNESKYHKGFYWKFK</sequence>
<reference evidence="3 4" key="1">
    <citation type="journal article" date="2022" name="Viruses">
        <title>Two Novel Lytic Bacteriophages Infecting Enterococcus spp. Are Promising Candidates for Targeted Antibacterial Therapy.</title>
        <authorList>
            <person name="Tkachev P.V."/>
            <person name="Pchelin I.M."/>
            <person name="Azarov D.V."/>
            <person name="Gorshkov A.N."/>
            <person name="Shamova O.V."/>
            <person name="Dmitriev A.V."/>
            <person name="Goncharov A.E."/>
        </authorList>
    </citation>
    <scope>NUCLEOTIDE SEQUENCE [LARGE SCALE GENOMIC DNA]</scope>
</reference>
<dbReference type="InterPro" id="IPR044925">
    <property type="entry name" value="His-Me_finger_sf"/>
</dbReference>
<dbReference type="InterPro" id="IPR003615">
    <property type="entry name" value="HNH_nuc"/>
</dbReference>
<keyword evidence="3" id="KW-0378">Hydrolase</keyword>